<dbReference type="InterPro" id="IPR013783">
    <property type="entry name" value="Ig-like_fold"/>
</dbReference>
<dbReference type="Gene3D" id="2.40.70.10">
    <property type="entry name" value="Acid Proteases"/>
    <property type="match status" value="1"/>
</dbReference>
<dbReference type="GO" id="GO:0004190">
    <property type="term" value="F:aspartic-type endopeptidase activity"/>
    <property type="evidence" value="ECO:0007669"/>
    <property type="project" value="InterPro"/>
</dbReference>
<proteinExistence type="predicted"/>
<dbReference type="SMART" id="SM00409">
    <property type="entry name" value="IG"/>
    <property type="match status" value="2"/>
</dbReference>
<dbReference type="InterPro" id="IPR003599">
    <property type="entry name" value="Ig_sub"/>
</dbReference>
<keyword evidence="2" id="KW-1015">Disulfide bond</keyword>
<dbReference type="PROSITE" id="PS50835">
    <property type="entry name" value="IG_LIKE"/>
    <property type="match status" value="2"/>
</dbReference>
<dbReference type="PANTHER" id="PTHR45080">
    <property type="entry name" value="CONTACTIN 5"/>
    <property type="match status" value="1"/>
</dbReference>
<dbReference type="GO" id="GO:0007156">
    <property type="term" value="P:homophilic cell adhesion via plasma membrane adhesion molecules"/>
    <property type="evidence" value="ECO:0007669"/>
    <property type="project" value="TreeGrafter"/>
</dbReference>
<sequence>MESYEHALEKSSAKRHISSDKPPKIVSHLESRFVKDGDAVVLACRIIGAKQFDVVWLHNNKEIKPSKDFQYTNEANIYKLQIAEIFPEDSGTYTCEAFNDAGESYSTCTINVVVPGEDPKQPMFIKFPTSNTVQEGENAKFECELQDEPLQLAWLKDGKPVNEANSRYTFTKEDTKRYTLMIKKCTLEDVGQYQAKAIGKKGETFGSFSVNFIMLKRAFLLLLGIELLELVRLDLMSQLEPCYEKNQKNHKIDQVLNLSLTAITIRMEAIAQREPPKTIITTLVASLTVGGLTTAGVVDTGATRSIIRKDMIGFIPHIIATKASGNTIQIVDGSLRDSKQMLMVEVYVVDVSFNLELLVVGRSVDHLTLGMDFLAKAGTTITMVNTQLGITNHNEAQGPMSTHRSEPLGQPTNSKLARQATNDNAERADIENMVRFDQPEPVKPKREFRIRHTNTMEMTKAKRAETERKSKTSIMAAKPTTGSEHVPTNMKKGTDRVTDAPMRAKGASSVMGKTSERPAKVRNPRTMPLTTGNIAVKAAKTRPNITKPKYSTPGKVISATVRSAKAFEELQNITMRGDTTITMTASRKTSKNAKDKEYQNYKGKAANSFYVTAPNKICHNKVDKWLPLDEDDPTTNIL</sequence>
<evidence type="ECO:0000313" key="6">
    <source>
        <dbReference type="EnsemblMetazoa" id="GPAI001228-PA"/>
    </source>
</evidence>
<dbReference type="InterPro" id="IPR036179">
    <property type="entry name" value="Ig-like_dom_sf"/>
</dbReference>
<evidence type="ECO:0000259" key="5">
    <source>
        <dbReference type="PROSITE" id="PS50835"/>
    </source>
</evidence>
<dbReference type="InterPro" id="IPR007110">
    <property type="entry name" value="Ig-like_dom"/>
</dbReference>
<dbReference type="EnsemblMetazoa" id="GPAI001228-RA">
    <property type="protein sequence ID" value="GPAI001228-PA"/>
    <property type="gene ID" value="GPAI001228"/>
</dbReference>
<keyword evidence="1" id="KW-0732">Signal</keyword>
<dbReference type="AlphaFoldDB" id="A0A1A9Z1Y2"/>
<dbReference type="SUPFAM" id="SSF50630">
    <property type="entry name" value="Acid proteases"/>
    <property type="match status" value="1"/>
</dbReference>
<organism evidence="6 7">
    <name type="scientific">Glossina pallidipes</name>
    <name type="common">Tsetse fly</name>
    <dbReference type="NCBI Taxonomy" id="7398"/>
    <lineage>
        <taxon>Eukaryota</taxon>
        <taxon>Metazoa</taxon>
        <taxon>Ecdysozoa</taxon>
        <taxon>Arthropoda</taxon>
        <taxon>Hexapoda</taxon>
        <taxon>Insecta</taxon>
        <taxon>Pterygota</taxon>
        <taxon>Neoptera</taxon>
        <taxon>Endopterygota</taxon>
        <taxon>Diptera</taxon>
        <taxon>Brachycera</taxon>
        <taxon>Muscomorpha</taxon>
        <taxon>Hippoboscoidea</taxon>
        <taxon>Glossinidae</taxon>
        <taxon>Glossina</taxon>
    </lineage>
</organism>
<dbReference type="Gene3D" id="2.60.40.10">
    <property type="entry name" value="Immunoglobulins"/>
    <property type="match status" value="2"/>
</dbReference>
<feature type="region of interest" description="Disordered" evidence="4">
    <location>
        <begin position="396"/>
        <end position="416"/>
    </location>
</feature>
<dbReference type="GO" id="GO:0005886">
    <property type="term" value="C:plasma membrane"/>
    <property type="evidence" value="ECO:0007669"/>
    <property type="project" value="TreeGrafter"/>
</dbReference>
<accession>A0A1A9Z1Y2</accession>
<feature type="domain" description="Ig-like" evidence="5">
    <location>
        <begin position="23"/>
        <end position="111"/>
    </location>
</feature>
<evidence type="ECO:0000313" key="7">
    <source>
        <dbReference type="Proteomes" id="UP000092445"/>
    </source>
</evidence>
<dbReference type="SMART" id="SM00408">
    <property type="entry name" value="IGc2"/>
    <property type="match status" value="2"/>
</dbReference>
<evidence type="ECO:0000256" key="2">
    <source>
        <dbReference type="ARBA" id="ARBA00023157"/>
    </source>
</evidence>
<dbReference type="InterPro" id="IPR013098">
    <property type="entry name" value="Ig_I-set"/>
</dbReference>
<reference evidence="6" key="2">
    <citation type="submission" date="2020-05" db="UniProtKB">
        <authorList>
            <consortium name="EnsemblMetazoa"/>
        </authorList>
    </citation>
    <scope>IDENTIFICATION</scope>
    <source>
        <strain evidence="6">IAEA</strain>
    </source>
</reference>
<dbReference type="FunFam" id="2.60.40.10:FF:000642">
    <property type="entry name" value="Bent, isoform F"/>
    <property type="match status" value="1"/>
</dbReference>
<dbReference type="InterPro" id="IPR021109">
    <property type="entry name" value="Peptidase_aspartic_dom_sf"/>
</dbReference>
<feature type="region of interest" description="Disordered" evidence="4">
    <location>
        <begin position="502"/>
        <end position="527"/>
    </location>
</feature>
<dbReference type="InterPro" id="IPR001969">
    <property type="entry name" value="Aspartic_peptidase_AS"/>
</dbReference>
<dbReference type="SUPFAM" id="SSF48726">
    <property type="entry name" value="Immunoglobulin"/>
    <property type="match status" value="2"/>
</dbReference>
<dbReference type="Proteomes" id="UP000092445">
    <property type="component" value="Unassembled WGS sequence"/>
</dbReference>
<keyword evidence="3" id="KW-0393">Immunoglobulin domain</keyword>
<dbReference type="InterPro" id="IPR050958">
    <property type="entry name" value="Cell_Adh-Cytoskel_Orgn"/>
</dbReference>
<reference evidence="7" key="1">
    <citation type="submission" date="2014-03" db="EMBL/GenBank/DDBJ databases">
        <authorList>
            <person name="Aksoy S."/>
            <person name="Warren W."/>
            <person name="Wilson R.K."/>
        </authorList>
    </citation>
    <scope>NUCLEOTIDE SEQUENCE [LARGE SCALE GENOMIC DNA]</scope>
    <source>
        <strain evidence="7">IAEA</strain>
    </source>
</reference>
<feature type="region of interest" description="Disordered" evidence="4">
    <location>
        <begin position="477"/>
        <end position="496"/>
    </location>
</feature>
<dbReference type="PANTHER" id="PTHR45080:SF8">
    <property type="entry name" value="IG-LIKE DOMAIN-CONTAINING PROTEIN"/>
    <property type="match status" value="1"/>
</dbReference>
<keyword evidence="7" id="KW-1185">Reference proteome</keyword>
<dbReference type="PROSITE" id="PS00141">
    <property type="entry name" value="ASP_PROTEASE"/>
    <property type="match status" value="1"/>
</dbReference>
<protein>
    <recommendedName>
        <fullName evidence="5">Ig-like domain-containing protein</fullName>
    </recommendedName>
</protein>
<dbReference type="FunFam" id="2.60.40.10:FF:000032">
    <property type="entry name" value="palladin isoform X1"/>
    <property type="match status" value="1"/>
</dbReference>
<evidence type="ECO:0000256" key="3">
    <source>
        <dbReference type="ARBA" id="ARBA00023319"/>
    </source>
</evidence>
<feature type="domain" description="Ig-like" evidence="5">
    <location>
        <begin position="122"/>
        <end position="211"/>
    </location>
</feature>
<dbReference type="VEuPathDB" id="VectorBase:GPAI001228"/>
<dbReference type="GO" id="GO:0006508">
    <property type="term" value="P:proteolysis"/>
    <property type="evidence" value="ECO:0007669"/>
    <property type="project" value="InterPro"/>
</dbReference>
<dbReference type="STRING" id="7398.A0A1A9Z1Y2"/>
<name>A0A1A9Z1Y2_GLOPL</name>
<evidence type="ECO:0000256" key="1">
    <source>
        <dbReference type="ARBA" id="ARBA00022729"/>
    </source>
</evidence>
<evidence type="ECO:0000256" key="4">
    <source>
        <dbReference type="SAM" id="MobiDB-lite"/>
    </source>
</evidence>
<dbReference type="InterPro" id="IPR003598">
    <property type="entry name" value="Ig_sub2"/>
</dbReference>
<dbReference type="Pfam" id="PF07679">
    <property type="entry name" value="I-set"/>
    <property type="match status" value="2"/>
</dbReference>